<dbReference type="RefSeq" id="WP_160631515.1">
    <property type="nucleotide sequence ID" value="NZ_WWNE01000003.1"/>
</dbReference>
<evidence type="ECO:0000259" key="3">
    <source>
        <dbReference type="Pfam" id="PF10099"/>
    </source>
</evidence>
<name>A0A6N9NJU4_9FLAO</name>
<dbReference type="EMBL" id="WWNE01000003">
    <property type="protein sequence ID" value="NBG64915.1"/>
    <property type="molecule type" value="Genomic_DNA"/>
</dbReference>
<organism evidence="4 5">
    <name type="scientific">Acidiluteibacter ferrifornacis</name>
    <dbReference type="NCBI Taxonomy" id="2692424"/>
    <lineage>
        <taxon>Bacteria</taxon>
        <taxon>Pseudomonadati</taxon>
        <taxon>Bacteroidota</taxon>
        <taxon>Flavobacteriia</taxon>
        <taxon>Flavobacteriales</taxon>
        <taxon>Cryomorphaceae</taxon>
        <taxon>Acidiluteibacter</taxon>
    </lineage>
</organism>
<dbReference type="GO" id="GO:0006417">
    <property type="term" value="P:regulation of translation"/>
    <property type="evidence" value="ECO:0007669"/>
    <property type="project" value="TreeGrafter"/>
</dbReference>
<dbReference type="PANTHER" id="PTHR37461:SF1">
    <property type="entry name" value="ANTI-SIGMA-K FACTOR RSKA"/>
    <property type="match status" value="1"/>
</dbReference>
<dbReference type="PANTHER" id="PTHR37461">
    <property type="entry name" value="ANTI-SIGMA-K FACTOR RSKA"/>
    <property type="match status" value="1"/>
</dbReference>
<feature type="coiled-coil region" evidence="1">
    <location>
        <begin position="129"/>
        <end position="170"/>
    </location>
</feature>
<feature type="domain" description="Anti-sigma K factor RskA C-terminal" evidence="3">
    <location>
        <begin position="107"/>
        <end position="266"/>
    </location>
</feature>
<dbReference type="GO" id="GO:0016989">
    <property type="term" value="F:sigma factor antagonist activity"/>
    <property type="evidence" value="ECO:0007669"/>
    <property type="project" value="TreeGrafter"/>
</dbReference>
<feature type="transmembrane region" description="Helical" evidence="2">
    <location>
        <begin position="104"/>
        <end position="124"/>
    </location>
</feature>
<keyword evidence="2" id="KW-0472">Membrane</keyword>
<sequence>MKKEEFISSGLLELYVLGSISNEELSLVNDMLAQYPELNAEVMRIESDLIRLAESQSPKPSAKVKSSLLDAIDVIEDSQEKLEEKKAKVIEIQTSEKGKTSMTMLLMVAASLALLIVSAFFNYIQYQEIQLAKQTIASLNQEKEVLANDLSTYKTSIESAENKIAVLRDTANVTIPMKGLDISPNSLALIHWNKYTNETFIDIASLPEAPTDMQYQLWAIVDGVPVDLGVFDVLKSAATLQKMKTVGNPQAFAVTLEKSGGSPTPTMENMYVLGAV</sequence>
<protein>
    <recommendedName>
        <fullName evidence="3">Anti-sigma K factor RskA C-terminal domain-containing protein</fullName>
    </recommendedName>
</protein>
<feature type="coiled-coil region" evidence="1">
    <location>
        <begin position="65"/>
        <end position="95"/>
    </location>
</feature>
<comment type="caution">
    <text evidence="4">The sequence shown here is derived from an EMBL/GenBank/DDBJ whole genome shotgun (WGS) entry which is preliminary data.</text>
</comment>
<keyword evidence="2" id="KW-1133">Transmembrane helix</keyword>
<reference evidence="4 5" key="1">
    <citation type="submission" date="2019-12" db="EMBL/GenBank/DDBJ databases">
        <authorList>
            <person name="Zhao J."/>
        </authorList>
    </citation>
    <scope>NUCLEOTIDE SEQUENCE [LARGE SCALE GENOMIC DNA]</scope>
    <source>
        <strain evidence="4 5">S-15</strain>
    </source>
</reference>
<dbReference type="GO" id="GO:0005886">
    <property type="term" value="C:plasma membrane"/>
    <property type="evidence" value="ECO:0007669"/>
    <property type="project" value="InterPro"/>
</dbReference>
<keyword evidence="2" id="KW-0812">Transmembrane</keyword>
<evidence type="ECO:0000313" key="5">
    <source>
        <dbReference type="Proteomes" id="UP000470771"/>
    </source>
</evidence>
<keyword evidence="5" id="KW-1185">Reference proteome</keyword>
<accession>A0A6N9NJU4</accession>
<dbReference type="AlphaFoldDB" id="A0A6N9NJU4"/>
<evidence type="ECO:0000313" key="4">
    <source>
        <dbReference type="EMBL" id="NBG64915.1"/>
    </source>
</evidence>
<proteinExistence type="predicted"/>
<dbReference type="InterPro" id="IPR018764">
    <property type="entry name" value="RskA_C"/>
</dbReference>
<dbReference type="Proteomes" id="UP000470771">
    <property type="component" value="Unassembled WGS sequence"/>
</dbReference>
<evidence type="ECO:0000256" key="1">
    <source>
        <dbReference type="SAM" id="Coils"/>
    </source>
</evidence>
<dbReference type="Pfam" id="PF10099">
    <property type="entry name" value="RskA_C"/>
    <property type="match status" value="1"/>
</dbReference>
<evidence type="ECO:0000256" key="2">
    <source>
        <dbReference type="SAM" id="Phobius"/>
    </source>
</evidence>
<dbReference type="InterPro" id="IPR051474">
    <property type="entry name" value="Anti-sigma-K/W_factor"/>
</dbReference>
<keyword evidence="1" id="KW-0175">Coiled coil</keyword>
<gene>
    <name evidence="4" type="ORF">GQN54_02220</name>
</gene>